<dbReference type="Pfam" id="PF25053">
    <property type="entry name" value="DUF7791"/>
    <property type="match status" value="1"/>
</dbReference>
<evidence type="ECO:0000256" key="1">
    <source>
        <dbReference type="ARBA" id="ARBA00022737"/>
    </source>
</evidence>
<keyword evidence="5" id="KW-1185">Reference proteome</keyword>
<dbReference type="Pfam" id="PF24883">
    <property type="entry name" value="NPHP3_N"/>
    <property type="match status" value="1"/>
</dbReference>
<feature type="domain" description="DUF7791" evidence="3">
    <location>
        <begin position="241"/>
        <end position="348"/>
    </location>
</feature>
<dbReference type="AlphaFoldDB" id="A0A9P4LW47"/>
<dbReference type="PANTHER" id="PTHR10039">
    <property type="entry name" value="AMELOGENIN"/>
    <property type="match status" value="1"/>
</dbReference>
<evidence type="ECO:0000259" key="3">
    <source>
        <dbReference type="Pfam" id="PF25053"/>
    </source>
</evidence>
<proteinExistence type="predicted"/>
<evidence type="ECO:0000313" key="4">
    <source>
        <dbReference type="EMBL" id="KAF2083668.1"/>
    </source>
</evidence>
<accession>A0A9P4LW47</accession>
<reference evidence="4" key="1">
    <citation type="journal article" date="2020" name="Stud. Mycol.">
        <title>101 Dothideomycetes genomes: a test case for predicting lifestyles and emergence of pathogens.</title>
        <authorList>
            <person name="Haridas S."/>
            <person name="Albert R."/>
            <person name="Binder M."/>
            <person name="Bloem J."/>
            <person name="Labutti K."/>
            <person name="Salamov A."/>
            <person name="Andreopoulos B."/>
            <person name="Baker S."/>
            <person name="Barry K."/>
            <person name="Bills G."/>
            <person name="Bluhm B."/>
            <person name="Cannon C."/>
            <person name="Castanera R."/>
            <person name="Culley D."/>
            <person name="Daum C."/>
            <person name="Ezra D."/>
            <person name="Gonzalez J."/>
            <person name="Henrissat B."/>
            <person name="Kuo A."/>
            <person name="Liang C."/>
            <person name="Lipzen A."/>
            <person name="Lutzoni F."/>
            <person name="Magnuson J."/>
            <person name="Mondo S."/>
            <person name="Nolan M."/>
            <person name="Ohm R."/>
            <person name="Pangilinan J."/>
            <person name="Park H.-J."/>
            <person name="Ramirez L."/>
            <person name="Alfaro M."/>
            <person name="Sun H."/>
            <person name="Tritt A."/>
            <person name="Yoshinaga Y."/>
            <person name="Zwiers L.-H."/>
            <person name="Turgeon B."/>
            <person name="Goodwin S."/>
            <person name="Spatafora J."/>
            <person name="Crous P."/>
            <person name="Grigoriev I."/>
        </authorList>
    </citation>
    <scope>NUCLEOTIDE SEQUENCE</scope>
    <source>
        <strain evidence="4">CBS 121410</strain>
    </source>
</reference>
<dbReference type="PANTHER" id="PTHR10039:SF5">
    <property type="entry name" value="NACHT DOMAIN-CONTAINING PROTEIN"/>
    <property type="match status" value="1"/>
</dbReference>
<feature type="domain" description="Nephrocystin 3-like N-terminal" evidence="2">
    <location>
        <begin position="26"/>
        <end position="129"/>
    </location>
</feature>
<dbReference type="OrthoDB" id="443402at2759"/>
<dbReference type="InterPro" id="IPR056693">
    <property type="entry name" value="DUF7791"/>
</dbReference>
<comment type="caution">
    <text evidence="4">The sequence shown here is derived from an EMBL/GenBank/DDBJ whole genome shotgun (WGS) entry which is preliminary data.</text>
</comment>
<dbReference type="Proteomes" id="UP000799776">
    <property type="component" value="Unassembled WGS sequence"/>
</dbReference>
<evidence type="ECO:0000313" key="5">
    <source>
        <dbReference type="Proteomes" id="UP000799776"/>
    </source>
</evidence>
<evidence type="ECO:0008006" key="6">
    <source>
        <dbReference type="Google" id="ProtNLM"/>
    </source>
</evidence>
<dbReference type="EMBL" id="ML978765">
    <property type="protein sequence ID" value="KAF2083668.1"/>
    <property type="molecule type" value="Genomic_DNA"/>
</dbReference>
<dbReference type="InterPro" id="IPR056884">
    <property type="entry name" value="NPHP3-like_N"/>
</dbReference>
<evidence type="ECO:0000259" key="2">
    <source>
        <dbReference type="Pfam" id="PF24883"/>
    </source>
</evidence>
<organism evidence="4 5">
    <name type="scientific">Saccharata proteae CBS 121410</name>
    <dbReference type="NCBI Taxonomy" id="1314787"/>
    <lineage>
        <taxon>Eukaryota</taxon>
        <taxon>Fungi</taxon>
        <taxon>Dikarya</taxon>
        <taxon>Ascomycota</taxon>
        <taxon>Pezizomycotina</taxon>
        <taxon>Dothideomycetes</taxon>
        <taxon>Dothideomycetes incertae sedis</taxon>
        <taxon>Botryosphaeriales</taxon>
        <taxon>Saccharataceae</taxon>
        <taxon>Saccharata</taxon>
    </lineage>
</organism>
<gene>
    <name evidence="4" type="ORF">K490DRAFT_76387</name>
</gene>
<keyword evidence="1" id="KW-0677">Repeat</keyword>
<sequence>MKYISRHPRTLDLLEEWAYPKQLIVASFFFWSSGTRNQKSQIGLLRSLLFQVFRQCPELISVILPDPASYLDEFHQWTFDRLHAAFSQLKSQKQMSTRFCFFIDGLDEFDGKTNEGSHQKLVKSLQTLADRPWNVFKDAFGKSAHHNIALHDLNRGDIHNYVQQTFAQDQRFVELEHLDPRYSTLVKDIVEKAQGVFLWVFLVVQSLKEGLQNSDRVVDLERRLDKVPADLEKYFEQILGSIDDVYKYQALQTFTIALHAEEPLSTLEYFFIDEDPDYAFGTLPELSLVQIQEKNRIMERRLDGRSKGLLEVRGDFYDYTDAYPIDTEPIDTYFTETLPVVDFLHKSVDGNRLTSLTYRRYSHTGGIRCLASTWSWFW</sequence>
<protein>
    <recommendedName>
        <fullName evidence="6">NACHT domain-containing protein</fullName>
    </recommendedName>
</protein>
<name>A0A9P4LW47_9PEZI</name>